<organism evidence="2 3">
    <name type="scientific">Photobacterium frigidiphilum</name>
    <dbReference type="NCBI Taxonomy" id="264736"/>
    <lineage>
        <taxon>Bacteria</taxon>
        <taxon>Pseudomonadati</taxon>
        <taxon>Pseudomonadota</taxon>
        <taxon>Gammaproteobacteria</taxon>
        <taxon>Vibrionales</taxon>
        <taxon>Vibrionaceae</taxon>
        <taxon>Photobacterium</taxon>
    </lineage>
</organism>
<name>A0A2T3JLJ8_9GAMM</name>
<sequence length="71" mass="7825">MDSEKKTPPKKQKTHVAISVIAALFGVQSERNRQQDFNQQSPRPFIIGGIIAIGLFVALLITITILVTAKH</sequence>
<evidence type="ECO:0000313" key="3">
    <source>
        <dbReference type="Proteomes" id="UP000240987"/>
    </source>
</evidence>
<reference evidence="2 3" key="1">
    <citation type="submission" date="2018-01" db="EMBL/GenBank/DDBJ databases">
        <title>Whole genome sequencing of Histamine producing bacteria.</title>
        <authorList>
            <person name="Butler K."/>
        </authorList>
    </citation>
    <scope>NUCLEOTIDE SEQUENCE [LARGE SCALE GENOMIC DNA]</scope>
    <source>
        <strain evidence="2 3">JCM 12947</strain>
    </source>
</reference>
<dbReference type="RefSeq" id="WP_107242098.1">
    <property type="nucleotide sequence ID" value="NZ_PYMJ01000005.1"/>
</dbReference>
<feature type="transmembrane region" description="Helical" evidence="1">
    <location>
        <begin position="45"/>
        <end position="69"/>
    </location>
</feature>
<keyword evidence="1" id="KW-0812">Transmembrane</keyword>
<keyword evidence="1" id="KW-1133">Transmembrane helix</keyword>
<accession>A0A2T3JLJ8</accession>
<proteinExistence type="predicted"/>
<evidence type="ECO:0008006" key="4">
    <source>
        <dbReference type="Google" id="ProtNLM"/>
    </source>
</evidence>
<evidence type="ECO:0000256" key="1">
    <source>
        <dbReference type="SAM" id="Phobius"/>
    </source>
</evidence>
<dbReference type="Proteomes" id="UP000240987">
    <property type="component" value="Unassembled WGS sequence"/>
</dbReference>
<dbReference type="Pfam" id="PF11174">
    <property type="entry name" value="DUF2970"/>
    <property type="match status" value="1"/>
</dbReference>
<comment type="caution">
    <text evidence="2">The sequence shown here is derived from an EMBL/GenBank/DDBJ whole genome shotgun (WGS) entry which is preliminary data.</text>
</comment>
<dbReference type="InterPro" id="IPR021344">
    <property type="entry name" value="DUF2970"/>
</dbReference>
<dbReference type="AlphaFoldDB" id="A0A2T3JLJ8"/>
<gene>
    <name evidence="2" type="ORF">C9J12_07205</name>
</gene>
<keyword evidence="3" id="KW-1185">Reference proteome</keyword>
<dbReference type="EMBL" id="PYMJ01000005">
    <property type="protein sequence ID" value="PSU49895.1"/>
    <property type="molecule type" value="Genomic_DNA"/>
</dbReference>
<protein>
    <recommendedName>
        <fullName evidence="4">DUF2970 domain-containing protein</fullName>
    </recommendedName>
</protein>
<keyword evidence="1" id="KW-0472">Membrane</keyword>
<dbReference type="OrthoDB" id="5625885at2"/>
<evidence type="ECO:0000313" key="2">
    <source>
        <dbReference type="EMBL" id="PSU49895.1"/>
    </source>
</evidence>